<proteinExistence type="predicted"/>
<evidence type="ECO:0000313" key="1">
    <source>
        <dbReference type="EMBL" id="MFB9134025.1"/>
    </source>
</evidence>
<dbReference type="PANTHER" id="PTHR20974:SF0">
    <property type="entry name" value="UPF0585 PROTEIN CG18661"/>
    <property type="match status" value="1"/>
</dbReference>
<accession>A0ABV5HIG7</accession>
<dbReference type="CDD" id="cd02440">
    <property type="entry name" value="AdoMet_MTases"/>
    <property type="match status" value="1"/>
</dbReference>
<organism evidence="1 2">
    <name type="scientific">Vibrio olivae</name>
    <dbReference type="NCBI Taxonomy" id="1243002"/>
    <lineage>
        <taxon>Bacteria</taxon>
        <taxon>Pseudomonadati</taxon>
        <taxon>Pseudomonadota</taxon>
        <taxon>Gammaproteobacteria</taxon>
        <taxon>Vibrionales</taxon>
        <taxon>Vibrionaceae</taxon>
        <taxon>Vibrio</taxon>
    </lineage>
</organism>
<sequence>MSKQFSEACERNKYPILTHLKSHFRTARRVLEIGSGTGQHAAHFATHLPHLVWHTSDMPNNHLSIRTYVREKALTNLVEPIEFTVGIDAWPLGDVDAVFTANTTHIMQPEEAKLMMESVQAALPVDGVFCQYGPMKIKGEFSGDSDREFDRQIRAQGFGGIRDLEQLVEWANGLRLEHVISMPANNFLLVWKK</sequence>
<dbReference type="PANTHER" id="PTHR20974">
    <property type="entry name" value="UPF0585 PROTEIN CG18661"/>
    <property type="match status" value="1"/>
</dbReference>
<keyword evidence="2" id="KW-1185">Reference proteome</keyword>
<evidence type="ECO:0000313" key="2">
    <source>
        <dbReference type="Proteomes" id="UP001589645"/>
    </source>
</evidence>
<dbReference type="Proteomes" id="UP001589645">
    <property type="component" value="Unassembled WGS sequence"/>
</dbReference>
<gene>
    <name evidence="1" type="ORF">ACFFUV_03470</name>
</gene>
<dbReference type="Gene3D" id="3.40.50.150">
    <property type="entry name" value="Vaccinia Virus protein VP39"/>
    <property type="match status" value="1"/>
</dbReference>
<dbReference type="Pfam" id="PF06080">
    <property type="entry name" value="DUF938"/>
    <property type="match status" value="1"/>
</dbReference>
<comment type="caution">
    <text evidence="1">The sequence shown here is derived from an EMBL/GenBank/DDBJ whole genome shotgun (WGS) entry which is preliminary data.</text>
</comment>
<dbReference type="SUPFAM" id="SSF53335">
    <property type="entry name" value="S-adenosyl-L-methionine-dependent methyltransferases"/>
    <property type="match status" value="1"/>
</dbReference>
<name>A0ABV5HIG7_9VIBR</name>
<dbReference type="EMBL" id="JBHMEP010000001">
    <property type="protein sequence ID" value="MFB9134025.1"/>
    <property type="molecule type" value="Genomic_DNA"/>
</dbReference>
<protein>
    <submittedName>
        <fullName evidence="1">DUF938 domain-containing protein</fullName>
    </submittedName>
</protein>
<reference evidence="1 2" key="1">
    <citation type="submission" date="2024-09" db="EMBL/GenBank/DDBJ databases">
        <authorList>
            <person name="Sun Q."/>
            <person name="Mori K."/>
        </authorList>
    </citation>
    <scope>NUCLEOTIDE SEQUENCE [LARGE SCALE GENOMIC DNA]</scope>
    <source>
        <strain evidence="1 2">CECT 8064</strain>
    </source>
</reference>
<dbReference type="InterPro" id="IPR029063">
    <property type="entry name" value="SAM-dependent_MTases_sf"/>
</dbReference>
<dbReference type="RefSeq" id="WP_390189710.1">
    <property type="nucleotide sequence ID" value="NZ_JBHMEP010000001.1"/>
</dbReference>
<dbReference type="InterPro" id="IPR010342">
    <property type="entry name" value="DUF938"/>
</dbReference>